<dbReference type="STRING" id="39482.ERS852491_03143"/>
<evidence type="ECO:0000256" key="4">
    <source>
        <dbReference type="SAM" id="MobiDB-lite"/>
    </source>
</evidence>
<keyword evidence="3 5" id="KW-0732">Signal</keyword>
<evidence type="ECO:0000313" key="8">
    <source>
        <dbReference type="Proteomes" id="UP000095544"/>
    </source>
</evidence>
<dbReference type="EMBL" id="CYZU01000031">
    <property type="protein sequence ID" value="CUO73956.1"/>
    <property type="molecule type" value="Genomic_DNA"/>
</dbReference>
<dbReference type="GO" id="GO:0005576">
    <property type="term" value="C:extracellular region"/>
    <property type="evidence" value="ECO:0007669"/>
    <property type="project" value="UniProtKB-SubCell"/>
</dbReference>
<dbReference type="Gene3D" id="2.60.40.10">
    <property type="entry name" value="Immunoglobulins"/>
    <property type="match status" value="1"/>
</dbReference>
<keyword evidence="2" id="KW-0964">Secreted</keyword>
<feature type="compositionally biased region" description="Low complexity" evidence="4">
    <location>
        <begin position="74"/>
        <end position="86"/>
    </location>
</feature>
<dbReference type="Proteomes" id="UP000095544">
    <property type="component" value="Unassembled WGS sequence"/>
</dbReference>
<dbReference type="Pfam" id="PF17210">
    <property type="entry name" value="SdrD_B"/>
    <property type="match status" value="1"/>
</dbReference>
<evidence type="ECO:0000313" key="7">
    <source>
        <dbReference type="EMBL" id="CUO73956.1"/>
    </source>
</evidence>
<protein>
    <recommendedName>
        <fullName evidence="6">SD-repeat containing protein B domain-containing protein</fullName>
    </recommendedName>
</protein>
<evidence type="ECO:0000256" key="2">
    <source>
        <dbReference type="ARBA" id="ARBA00022525"/>
    </source>
</evidence>
<sequence>MLVVVLLVTGMPSVYAAPDRTDSTAAAELDGDSDAEVLEKVPDPVTRPDGESAVEEAPDNENAPAQAPVPDTGEAPASAIEAAPADDPVPDIGPAPVEEPAPTDGDTSAEHTNSGNELPGTFAAGQGMLEMRLPDDAISFTPNQPGQNAMINYQPKNDGKQTKLVITGYKKAGMDPTKLPAVADPIRSASYDPDIDSIIINFKDGFDLNSATSFLLPIQNKNDSYSDLGNEEAFSNSVKVGADGVIRGIGLEIKAYRDNVLEQTARFMVPITYEMTSKDLRTTEIALFTNVETANDGGGNGTNWLSQEGDYWIECPLKDGSMGTDKVSDRYIQKMHLEIPLPPGVTFVSSPLEGGTAGEKISASADKTTIFYDRDVYQYGTEIEFRMRLDYTGINNGGSDLTQKIFSDWFNLYNNSTSIKERQQFGKPWKFTGKIYGIPQELSFNDRSVLRLDIDTQSVRVWSNNNANKDYSQAGNYVINNDMKDSADNARTWFRVLAPQYVYPTHYTRQSVFTMDWGIQLTSVVISNWSSEPSGKAELIFFTNKGRKFQQTVSGQESYSVPALDTGEYVTKLAVQATGKCTLGFNLKADLMTTNEDGSPMAAGTQSKINVYHEIVNYGTVEPSVRSGKKFHTATVTYVPPKPAAPVVNWKSEKFDYAMDYTYHDTRLFQIANTSAESGGATLMPLKNVRTGQTSNIKANGSDSEPFFLYQMLGQNPVTLKLTGFEKPADYPDVTIRYTTSLGHTYEITIGKSEFANGASPEVNFNLQQGEFVTSFSDIKLSNLPVNASVEMVLDTFRLTDGILPSGRAVDTLSYEKEGESSLYTTWVHSYAASVTYEDLSGTAYSGAYDIGDIGRLYWYICIPFGPVKYSGTELMLSPPTIAAGGKTTLKFYLNDVAFNPTYAFEIDKNFDYVRESFQGIGNKYKFIEEWLPNYFRDPTDTAHYGNGLLRIRFIGKGSEAFNLFPVKNSSADNQNFKDYQFSMTLRAKHQTEPGTYRLTPMVYRSDKDALKNLAGKKVEVSGWKAPKSLPELDSFTPVEISKTGAVAGGAGISINRAADPYDIDGDGDKGASIVSLEPPDYPCYKQTVSKMTTGAVSTWLRDPKTGTEMTEAQLHPHGEVDFMQSTRIIGSKDGSDFIGYYHVPKRGHSITYVDQNGNELHYTSQFDTYITDFVNITVNGQPVPPDAGMSVFYYISPHPEDPDSDDHNAMNELNGGQDTSPNYLTEQEVRDRAAAEMKTPADILANCTMIKIKSKVLTANVDIVSSIPMKIGHKEEGDKEVIKDYFSGVYTYSMDGSPFPVAYTPLTILSMVPYTVSGTVFSDKNANSLLDISDSGIEGIRVELHQTGTDPHTGDPIGDKLVETQTTVWDGSYKFTVPYHGDYYLKIQVPAGKLLSQPYKPDGLPYEQSVFKQEGDNAVTEPITLDDTDVLYQNAGLADKRFLNVPSDIYLSVGETRKIPYTIQPDYLMYDPVFAIKPALASSANNFFTADPDSLKLTGKAEGQGTITLSIPEALDGTVTITKEITVHVEPESVAGISVPLKAEIYAVKGKENQIIAPVMSVYNYGRDKTRIFINNADQENTGSSPVLELVGKKAASAGYADNEISLNVTSVKRDNPFMGIAETDFTKLAMQNNGKGLILGDLPGFDSNSNWGQFTFSGAYDPGIVSTLPADNRFVLRYRAEKVSP</sequence>
<feature type="domain" description="SD-repeat containing protein B" evidence="6">
    <location>
        <begin position="1319"/>
        <end position="1398"/>
    </location>
</feature>
<reference evidence="7 8" key="1">
    <citation type="submission" date="2015-09" db="EMBL/GenBank/DDBJ databases">
        <authorList>
            <consortium name="Pathogen Informatics"/>
        </authorList>
    </citation>
    <scope>NUCLEOTIDE SEQUENCE [LARGE SCALE GENOMIC DNA]</scope>
    <source>
        <strain evidence="7 8">2789STDY5834876</strain>
    </source>
</reference>
<feature type="region of interest" description="Disordered" evidence="4">
    <location>
        <begin position="29"/>
        <end position="122"/>
    </location>
</feature>
<evidence type="ECO:0000256" key="5">
    <source>
        <dbReference type="SAM" id="SignalP"/>
    </source>
</evidence>
<dbReference type="SUPFAM" id="SSF117074">
    <property type="entry name" value="Hypothetical protein PA1324"/>
    <property type="match status" value="1"/>
</dbReference>
<evidence type="ECO:0000259" key="6">
    <source>
        <dbReference type="Pfam" id="PF17210"/>
    </source>
</evidence>
<evidence type="ECO:0000256" key="1">
    <source>
        <dbReference type="ARBA" id="ARBA00004613"/>
    </source>
</evidence>
<feature type="signal peptide" evidence="5">
    <location>
        <begin position="1"/>
        <end position="16"/>
    </location>
</feature>
<feature type="compositionally biased region" description="Basic and acidic residues" evidence="4">
    <location>
        <begin position="1201"/>
        <end position="1210"/>
    </location>
</feature>
<accession>A0A174HKI0</accession>
<name>A0A174HKI0_9FIRM</name>
<organism evidence="7 8">
    <name type="scientific">Faecalicatena contorta</name>
    <dbReference type="NCBI Taxonomy" id="39482"/>
    <lineage>
        <taxon>Bacteria</taxon>
        <taxon>Bacillati</taxon>
        <taxon>Bacillota</taxon>
        <taxon>Clostridia</taxon>
        <taxon>Lachnospirales</taxon>
        <taxon>Lachnospiraceae</taxon>
        <taxon>Faecalicatena</taxon>
    </lineage>
</organism>
<comment type="subcellular location">
    <subcellularLocation>
        <location evidence="1">Secreted</location>
    </subcellularLocation>
</comment>
<proteinExistence type="predicted"/>
<dbReference type="InterPro" id="IPR013783">
    <property type="entry name" value="Ig-like_fold"/>
</dbReference>
<feature type="compositionally biased region" description="Basic and acidic residues" evidence="4">
    <location>
        <begin position="37"/>
        <end position="50"/>
    </location>
</feature>
<dbReference type="InterPro" id="IPR033764">
    <property type="entry name" value="Sdr_B"/>
</dbReference>
<feature type="chain" id="PRO_5008023502" description="SD-repeat containing protein B domain-containing protein" evidence="5">
    <location>
        <begin position="17"/>
        <end position="1687"/>
    </location>
</feature>
<evidence type="ECO:0000256" key="3">
    <source>
        <dbReference type="ARBA" id="ARBA00022729"/>
    </source>
</evidence>
<feature type="region of interest" description="Disordered" evidence="4">
    <location>
        <begin position="1201"/>
        <end position="1223"/>
    </location>
</feature>
<gene>
    <name evidence="7" type="ORF">ERS852491_03143</name>
</gene>